<gene>
    <name evidence="1" type="ORF">J3998_11855</name>
</gene>
<evidence type="ECO:0008006" key="3">
    <source>
        <dbReference type="Google" id="ProtNLM"/>
    </source>
</evidence>
<evidence type="ECO:0000313" key="2">
    <source>
        <dbReference type="Proteomes" id="UP000664835"/>
    </source>
</evidence>
<comment type="caution">
    <text evidence="1">The sequence shown here is derived from an EMBL/GenBank/DDBJ whole genome shotgun (WGS) entry which is preliminary data.</text>
</comment>
<protein>
    <recommendedName>
        <fullName evidence="3">Alginate export domain-containing protein</fullName>
    </recommendedName>
</protein>
<evidence type="ECO:0000313" key="1">
    <source>
        <dbReference type="EMBL" id="MBO1928267.1"/>
    </source>
</evidence>
<reference evidence="1 2" key="1">
    <citation type="submission" date="2021-03" db="EMBL/GenBank/DDBJ databases">
        <title>Thiomicrorhabdus sp.nov.,novel sulfur-oxidizing bacteria isolated from coastal sediment.</title>
        <authorList>
            <person name="Liu X."/>
        </authorList>
    </citation>
    <scope>NUCLEOTIDE SEQUENCE [LARGE SCALE GENOMIC DNA]</scope>
    <source>
        <strain evidence="1 2">6S2-11</strain>
    </source>
</reference>
<accession>A0ABS3Q7M2</accession>
<proteinExistence type="predicted"/>
<keyword evidence="2" id="KW-1185">Reference proteome</keyword>
<dbReference type="RefSeq" id="WP_208150881.1">
    <property type="nucleotide sequence ID" value="NZ_JAGETV010000033.1"/>
</dbReference>
<name>A0ABS3Q7M2_9GAMM</name>
<sequence>MIRSLKPFFRFETQNSLKLAVLSVFLPLPLLATLPTSSYALEGHFKSAIFSQNFKNSPSKKAVNYDLRIKERAFQENWSFALDYQISGIKSSDLNFTNVNSDNPDRLQLFRLSDILADSDTDYTLHRIDRLSATYSSDYYSFTLGRQALSWGNGMAFNPLDRVNPFSPIQIDKSYKPGVDMITGQNTLQNGDQFSWFILPKRDTETKKLSHTASSYGVKLYHFAQDSITDQQWLLMKDASEQLVGWQLSQSRENGLWNLDLLWSYDNEVNRHSINGILNWQNSISIKNRQAVIFAELFYNGYGSSITRPKIEQLSEQLLRLQSEGKVFNSNHYYTSIGMTLEVNPLLSFSGSLLSNWQDNSQLLSLQLQQSVTENDQLFITWQQPFGKSGSEFTGLQSENSSQNLSYSALIYLQWEHFFRY</sequence>
<dbReference type="EMBL" id="JAGETV010000033">
    <property type="protein sequence ID" value="MBO1928267.1"/>
    <property type="molecule type" value="Genomic_DNA"/>
</dbReference>
<organism evidence="1 2">
    <name type="scientific">Thiomicrorhabdus marina</name>
    <dbReference type="NCBI Taxonomy" id="2818442"/>
    <lineage>
        <taxon>Bacteria</taxon>
        <taxon>Pseudomonadati</taxon>
        <taxon>Pseudomonadota</taxon>
        <taxon>Gammaproteobacteria</taxon>
        <taxon>Thiotrichales</taxon>
        <taxon>Piscirickettsiaceae</taxon>
        <taxon>Thiomicrorhabdus</taxon>
    </lineage>
</organism>
<dbReference type="Proteomes" id="UP000664835">
    <property type="component" value="Unassembled WGS sequence"/>
</dbReference>